<name>A0A654G2X6_ARATH</name>
<dbReference type="GeneID" id="6241062"/>
<accession>A0A654G2X6</accession>
<protein>
    <submittedName>
        <fullName evidence="4">Uncharacterized protein</fullName>
    </submittedName>
</protein>
<evidence type="ECO:0000313" key="4">
    <source>
        <dbReference type="EMBL" id="VYS67264.1"/>
    </source>
</evidence>
<evidence type="ECO:0000313" key="2">
    <source>
        <dbReference type="Araport" id="AT5G18748"/>
    </source>
</evidence>
<evidence type="ECO:0000313" key="3">
    <source>
        <dbReference type="EMBL" id="CAA0403495.1"/>
    </source>
</evidence>
<dbReference type="AlphaFoldDB" id="A0A654G2X6"/>
<organism evidence="4 5">
    <name type="scientific">Arabidopsis thaliana</name>
    <name type="common">Mouse-ear cress</name>
    <dbReference type="NCBI Taxonomy" id="3702"/>
    <lineage>
        <taxon>Eukaryota</taxon>
        <taxon>Viridiplantae</taxon>
        <taxon>Streptophyta</taxon>
        <taxon>Embryophyta</taxon>
        <taxon>Tracheophyta</taxon>
        <taxon>Spermatophyta</taxon>
        <taxon>Magnoliopsida</taxon>
        <taxon>eudicotyledons</taxon>
        <taxon>Gunneridae</taxon>
        <taxon>Pentapetalae</taxon>
        <taxon>rosids</taxon>
        <taxon>malvids</taxon>
        <taxon>Brassicales</taxon>
        <taxon>Brassicaceae</taxon>
        <taxon>Camelineae</taxon>
        <taxon>Arabidopsis</taxon>
    </lineage>
</organism>
<reference evidence="4 5" key="1">
    <citation type="submission" date="2019-11" db="EMBL/GenBank/DDBJ databases">
        <authorList>
            <person name="Jiao W.-B."/>
            <person name="Schneeberger K."/>
        </authorList>
    </citation>
    <scope>NUCLEOTIDE SEQUENCE [LARGE SCALE GENOMIC DNA]</scope>
    <source>
        <strain evidence="5">cv. An-1</strain>
        <strain evidence="6">cv. C24</strain>
    </source>
</reference>
<dbReference type="Proteomes" id="UP000426265">
    <property type="component" value="Unassembled WGS sequence"/>
</dbReference>
<proteinExistence type="predicted"/>
<dbReference type="OrthoDB" id="1029988at2759"/>
<dbReference type="Araport" id="AT5G18748"/>
<gene>
    <name evidence="2" type="ordered locus">At5g18748</name>
    <name evidence="4" type="ORF">AN1_LOCUS22663</name>
    <name evidence="3" type="ORF">C24_LOCUS22546</name>
</gene>
<evidence type="ECO:0000313" key="6">
    <source>
        <dbReference type="Proteomes" id="UP000434276"/>
    </source>
</evidence>
<evidence type="ECO:0000256" key="1">
    <source>
        <dbReference type="SAM" id="MobiDB-lite"/>
    </source>
</evidence>
<sequence>MAQRVRERDRESVGNSPEFGETERGNGGDRVPSKLTSMPNCLFDWNLSSSSFLGRHLTVYMVLWFYCNF</sequence>
<dbReference type="Proteomes" id="UP000434276">
    <property type="component" value="Unassembled WGS sequence"/>
</dbReference>
<evidence type="ECO:0000313" key="5">
    <source>
        <dbReference type="Proteomes" id="UP000426265"/>
    </source>
</evidence>
<dbReference type="RefSeq" id="NP_001119250.1">
    <property type="nucleotide sequence ID" value="NM_001125778.1"/>
</dbReference>
<dbReference type="KEGG" id="ath:AT5G18748"/>
<feature type="compositionally biased region" description="Basic and acidic residues" evidence="1">
    <location>
        <begin position="1"/>
        <end position="12"/>
    </location>
</feature>
<dbReference type="EMBL" id="CACSHJ010000096">
    <property type="protein sequence ID" value="CAA0403495.1"/>
    <property type="molecule type" value="Genomic_DNA"/>
</dbReference>
<feature type="region of interest" description="Disordered" evidence="1">
    <location>
        <begin position="1"/>
        <end position="33"/>
    </location>
</feature>
<dbReference type="EMBL" id="CACRSJ010000110">
    <property type="protein sequence ID" value="VYS67264.1"/>
    <property type="molecule type" value="Genomic_DNA"/>
</dbReference>